<evidence type="ECO:0000313" key="8">
    <source>
        <dbReference type="Proteomes" id="UP000194139"/>
    </source>
</evidence>
<keyword evidence="3 7" id="KW-0012">Acyltransferase</keyword>
<dbReference type="Proteomes" id="UP000194139">
    <property type="component" value="Chromosome"/>
</dbReference>
<keyword evidence="5" id="KW-0472">Membrane</keyword>
<keyword evidence="8" id="KW-1185">Reference proteome</keyword>
<comment type="pathway">
    <text evidence="1">Lipid metabolism.</text>
</comment>
<dbReference type="InterPro" id="IPR002123">
    <property type="entry name" value="Plipid/glycerol_acylTrfase"/>
</dbReference>
<evidence type="ECO:0000256" key="2">
    <source>
        <dbReference type="ARBA" id="ARBA00022679"/>
    </source>
</evidence>
<feature type="transmembrane region" description="Helical" evidence="5">
    <location>
        <begin position="6"/>
        <end position="28"/>
    </location>
</feature>
<dbReference type="AlphaFoldDB" id="A0A1W6Z600"/>
<protein>
    <submittedName>
        <fullName evidence="7">1-acyl-sn-glycerol-3-phosphate acyltransferase</fullName>
    </submittedName>
</protein>
<feature type="domain" description="Phospholipid/glycerol acyltransferase" evidence="6">
    <location>
        <begin position="71"/>
        <end position="186"/>
    </location>
</feature>
<evidence type="ECO:0000259" key="6">
    <source>
        <dbReference type="SMART" id="SM00563"/>
    </source>
</evidence>
<evidence type="ECO:0000313" key="7">
    <source>
        <dbReference type="EMBL" id="ARP88782.1"/>
    </source>
</evidence>
<dbReference type="SMART" id="SM00563">
    <property type="entry name" value="PlsC"/>
    <property type="match status" value="1"/>
</dbReference>
<proteinExistence type="predicted"/>
<dbReference type="SUPFAM" id="SSF69593">
    <property type="entry name" value="Glycerol-3-phosphate (1)-acyltransferase"/>
    <property type="match status" value="1"/>
</dbReference>
<dbReference type="OrthoDB" id="9812274at2"/>
<dbReference type="Pfam" id="PF01553">
    <property type="entry name" value="Acyltransferase"/>
    <property type="match status" value="1"/>
</dbReference>
<keyword evidence="2 7" id="KW-0808">Transferase</keyword>
<dbReference type="PANTHER" id="PTHR10434:SF40">
    <property type="entry name" value="1-ACYL-SN-GLYCEROL-3-PHOSPHATE ACYLTRANSFERASE"/>
    <property type="match status" value="1"/>
</dbReference>
<name>A0A1W6Z600_9BORD</name>
<evidence type="ECO:0000256" key="3">
    <source>
        <dbReference type="ARBA" id="ARBA00023315"/>
    </source>
</evidence>
<dbReference type="CDD" id="cd07989">
    <property type="entry name" value="LPLAT_AGPAT-like"/>
    <property type="match status" value="1"/>
</dbReference>
<keyword evidence="5" id="KW-1133">Transmembrane helix</keyword>
<evidence type="ECO:0000256" key="1">
    <source>
        <dbReference type="ARBA" id="ARBA00005189"/>
    </source>
</evidence>
<keyword evidence="5" id="KW-0812">Transmembrane</keyword>
<sequence>MLFLRSLLYAIFLAVTVIPYAIACLLWAPLPLHWRYRLTVGWPRLAIWGARVICGIRWQVRGWENLPDGPAILLSKHQSAWETLCFPAHMPREVCFVYKRELHWVPFFGWGLALLRMIPIDRSKGRDAFEQVVRNGQRRLNEGRWPLLFPEGTRIAPGKTARFKLGGALLASRTGAIVIPIAHNAGECWPRNAFVKRPGMITVSIGPAIESQGKTPEDLNREVQDWIEGEMRRLNPERYGSESPAGTAVRRAAR</sequence>
<dbReference type="RefSeq" id="WP_086059533.1">
    <property type="nucleotide sequence ID" value="NZ_CP021109.1"/>
</dbReference>
<dbReference type="GO" id="GO:0003841">
    <property type="term" value="F:1-acylglycerol-3-phosphate O-acyltransferase activity"/>
    <property type="evidence" value="ECO:0007669"/>
    <property type="project" value="TreeGrafter"/>
</dbReference>
<reference evidence="7 8" key="1">
    <citation type="submission" date="2017-05" db="EMBL/GenBank/DDBJ databases">
        <title>Complete and WGS of Bordetella genogroups.</title>
        <authorList>
            <person name="Spilker T."/>
            <person name="LiPuma J."/>
        </authorList>
    </citation>
    <scope>NUCLEOTIDE SEQUENCE [LARGE SCALE GENOMIC DNA]</scope>
    <source>
        <strain evidence="7 8">AU17164</strain>
    </source>
</reference>
<organism evidence="7 8">
    <name type="scientific">Bordetella genomosp. 9</name>
    <dbReference type="NCBI Taxonomy" id="1416803"/>
    <lineage>
        <taxon>Bacteria</taxon>
        <taxon>Pseudomonadati</taxon>
        <taxon>Pseudomonadota</taxon>
        <taxon>Betaproteobacteria</taxon>
        <taxon>Burkholderiales</taxon>
        <taxon>Alcaligenaceae</taxon>
        <taxon>Bordetella</taxon>
    </lineage>
</organism>
<gene>
    <name evidence="7" type="ORF">CAL13_16375</name>
</gene>
<evidence type="ECO:0000256" key="4">
    <source>
        <dbReference type="SAM" id="MobiDB-lite"/>
    </source>
</evidence>
<accession>A0A1W6Z600</accession>
<dbReference type="EMBL" id="CP021109">
    <property type="protein sequence ID" value="ARP88782.1"/>
    <property type="molecule type" value="Genomic_DNA"/>
</dbReference>
<evidence type="ECO:0000256" key="5">
    <source>
        <dbReference type="SAM" id="Phobius"/>
    </source>
</evidence>
<dbReference type="GO" id="GO:0006654">
    <property type="term" value="P:phosphatidic acid biosynthetic process"/>
    <property type="evidence" value="ECO:0007669"/>
    <property type="project" value="TreeGrafter"/>
</dbReference>
<feature type="region of interest" description="Disordered" evidence="4">
    <location>
        <begin position="235"/>
        <end position="254"/>
    </location>
</feature>
<dbReference type="PANTHER" id="PTHR10434">
    <property type="entry name" value="1-ACYL-SN-GLYCEROL-3-PHOSPHATE ACYLTRANSFERASE"/>
    <property type="match status" value="1"/>
</dbReference>